<keyword evidence="2" id="KW-1185">Reference proteome</keyword>
<name>A0AAV7HAK0_DENCH</name>
<dbReference type="AlphaFoldDB" id="A0AAV7HAK0"/>
<dbReference type="EMBL" id="JAGFBR010000006">
    <property type="protein sequence ID" value="KAH0465927.1"/>
    <property type="molecule type" value="Genomic_DNA"/>
</dbReference>
<organism evidence="1 2">
    <name type="scientific">Dendrobium chrysotoxum</name>
    <name type="common">Orchid</name>
    <dbReference type="NCBI Taxonomy" id="161865"/>
    <lineage>
        <taxon>Eukaryota</taxon>
        <taxon>Viridiplantae</taxon>
        <taxon>Streptophyta</taxon>
        <taxon>Embryophyta</taxon>
        <taxon>Tracheophyta</taxon>
        <taxon>Spermatophyta</taxon>
        <taxon>Magnoliopsida</taxon>
        <taxon>Liliopsida</taxon>
        <taxon>Asparagales</taxon>
        <taxon>Orchidaceae</taxon>
        <taxon>Epidendroideae</taxon>
        <taxon>Malaxideae</taxon>
        <taxon>Dendrobiinae</taxon>
        <taxon>Dendrobium</taxon>
    </lineage>
</organism>
<sequence>MRSLQQSLSSGQVFSTSTGVFEQMLRQLGDHSVEFQLPHWLKQQKSSMPYTFIKRSIPQECHSALLICHIYLTKRIKRRAEDDGIFCSCATSVSQSAVCDRDCLCGDIADMPGVQGGAAPWRGFPGAAPPEQIFIIRVILNISLMVPSIDTEHGTKRYRAIPSTGTEYRYRYRVPVLSGTEYRYRAVPSTGTEYQYLAIPSIDTE</sequence>
<evidence type="ECO:0000313" key="2">
    <source>
        <dbReference type="Proteomes" id="UP000775213"/>
    </source>
</evidence>
<protein>
    <submittedName>
        <fullName evidence="1">Uncharacterized protein</fullName>
    </submittedName>
</protein>
<dbReference type="Proteomes" id="UP000775213">
    <property type="component" value="Unassembled WGS sequence"/>
</dbReference>
<reference evidence="1 2" key="1">
    <citation type="journal article" date="2021" name="Hortic Res">
        <title>Chromosome-scale assembly of the Dendrobium chrysotoxum genome enhances the understanding of orchid evolution.</title>
        <authorList>
            <person name="Zhang Y."/>
            <person name="Zhang G.Q."/>
            <person name="Zhang D."/>
            <person name="Liu X.D."/>
            <person name="Xu X.Y."/>
            <person name="Sun W.H."/>
            <person name="Yu X."/>
            <person name="Zhu X."/>
            <person name="Wang Z.W."/>
            <person name="Zhao X."/>
            <person name="Zhong W.Y."/>
            <person name="Chen H."/>
            <person name="Yin W.L."/>
            <person name="Huang T."/>
            <person name="Niu S.C."/>
            <person name="Liu Z.J."/>
        </authorList>
    </citation>
    <scope>NUCLEOTIDE SEQUENCE [LARGE SCALE GENOMIC DNA]</scope>
    <source>
        <strain evidence="1">Lindl</strain>
    </source>
</reference>
<proteinExistence type="predicted"/>
<evidence type="ECO:0000313" key="1">
    <source>
        <dbReference type="EMBL" id="KAH0465927.1"/>
    </source>
</evidence>
<accession>A0AAV7HAK0</accession>
<comment type="caution">
    <text evidence="1">The sequence shown here is derived from an EMBL/GenBank/DDBJ whole genome shotgun (WGS) entry which is preliminary data.</text>
</comment>
<gene>
    <name evidence="1" type="ORF">IEQ34_006030</name>
</gene>